<feature type="non-terminal residue" evidence="1">
    <location>
        <position position="188"/>
    </location>
</feature>
<accession>A0A0L7L063</accession>
<feature type="non-terminal residue" evidence="1">
    <location>
        <position position="1"/>
    </location>
</feature>
<dbReference type="InterPro" id="IPR052740">
    <property type="entry name" value="CE4"/>
</dbReference>
<evidence type="ECO:0000313" key="1">
    <source>
        <dbReference type="EMBL" id="KOB68649.1"/>
    </source>
</evidence>
<dbReference type="GO" id="GO:0016787">
    <property type="term" value="F:hydrolase activity"/>
    <property type="evidence" value="ECO:0007669"/>
    <property type="project" value="UniProtKB-ARBA"/>
</dbReference>
<organism evidence="1 2">
    <name type="scientific">Operophtera brumata</name>
    <name type="common">Winter moth</name>
    <name type="synonym">Phalaena brumata</name>
    <dbReference type="NCBI Taxonomy" id="104452"/>
    <lineage>
        <taxon>Eukaryota</taxon>
        <taxon>Metazoa</taxon>
        <taxon>Ecdysozoa</taxon>
        <taxon>Arthropoda</taxon>
        <taxon>Hexapoda</taxon>
        <taxon>Insecta</taxon>
        <taxon>Pterygota</taxon>
        <taxon>Neoptera</taxon>
        <taxon>Endopterygota</taxon>
        <taxon>Lepidoptera</taxon>
        <taxon>Glossata</taxon>
        <taxon>Ditrysia</taxon>
        <taxon>Geometroidea</taxon>
        <taxon>Geometridae</taxon>
        <taxon>Larentiinae</taxon>
        <taxon>Operophtera</taxon>
    </lineage>
</organism>
<dbReference type="PANTHER" id="PTHR45985:SF3">
    <property type="entry name" value="CHITIN DEACETYLASE-LIKE 4"/>
    <property type="match status" value="1"/>
</dbReference>
<proteinExistence type="predicted"/>
<reference evidence="1 2" key="1">
    <citation type="journal article" date="2015" name="Genome Biol. Evol.">
        <title>The genome of winter moth (Operophtera brumata) provides a genomic perspective on sexual dimorphism and phenology.</title>
        <authorList>
            <person name="Derks M.F."/>
            <person name="Smit S."/>
            <person name="Salis L."/>
            <person name="Schijlen E."/>
            <person name="Bossers A."/>
            <person name="Mateman C."/>
            <person name="Pijl A.S."/>
            <person name="de Ridder D."/>
            <person name="Groenen M.A."/>
            <person name="Visser M.E."/>
            <person name="Megens H.J."/>
        </authorList>
    </citation>
    <scope>NUCLEOTIDE SEQUENCE [LARGE SCALE GENOMIC DNA]</scope>
    <source>
        <strain evidence="1">WM2013NL</strain>
        <tissue evidence="1">Head and thorax</tissue>
    </source>
</reference>
<protein>
    <submittedName>
        <fullName evidence="1">Chitin deacetylase 4</fullName>
    </submittedName>
</protein>
<dbReference type="SUPFAM" id="SSF88713">
    <property type="entry name" value="Glycoside hydrolase/deacetylase"/>
    <property type="match status" value="1"/>
</dbReference>
<keyword evidence="2" id="KW-1185">Reference proteome</keyword>
<dbReference type="PANTHER" id="PTHR45985">
    <property type="match status" value="1"/>
</dbReference>
<dbReference type="EMBL" id="JTDY01004061">
    <property type="protein sequence ID" value="KOB68649.1"/>
    <property type="molecule type" value="Genomic_DNA"/>
</dbReference>
<dbReference type="Proteomes" id="UP000037510">
    <property type="component" value="Unassembled WGS sequence"/>
</dbReference>
<dbReference type="Gene3D" id="3.20.20.370">
    <property type="entry name" value="Glycoside hydrolase/deacetylase"/>
    <property type="match status" value="1"/>
</dbReference>
<evidence type="ECO:0000313" key="2">
    <source>
        <dbReference type="Proteomes" id="UP000037510"/>
    </source>
</evidence>
<comment type="caution">
    <text evidence="1">The sequence shown here is derived from an EMBL/GenBank/DDBJ whole genome shotgun (WGS) entry which is preliminary data.</text>
</comment>
<dbReference type="GO" id="GO:0005975">
    <property type="term" value="P:carbohydrate metabolic process"/>
    <property type="evidence" value="ECO:0007669"/>
    <property type="project" value="InterPro"/>
</dbReference>
<sequence>YDRQWELRRSSHLQAFLSAPAPITETPLDLATKCDTAECQLPYCFCSKDVFNGKLKNPNGCAVRGTFFLSHEYSNYVMVQSLAHDGHEIATGTVSQQQGLQDKGYEEWAGEMIGMREILKKFANVSRAEIVGTRAPFLKPGRNTQFKVPFNAHFVETYEGGHCPYLDQCVLHNHDSDEAVVCGQDGVV</sequence>
<dbReference type="InterPro" id="IPR011330">
    <property type="entry name" value="Glyco_hydro/deAcase_b/a-brl"/>
</dbReference>
<gene>
    <name evidence="1" type="ORF">OBRU01_17982</name>
</gene>
<dbReference type="STRING" id="104452.A0A0L7L063"/>
<dbReference type="AlphaFoldDB" id="A0A0L7L063"/>
<name>A0A0L7L063_OPEBR</name>